<evidence type="ECO:0000313" key="2">
    <source>
        <dbReference type="EMBL" id="AAF10681.1"/>
    </source>
</evidence>
<dbReference type="PIR" id="F75437">
    <property type="entry name" value="F75437"/>
</dbReference>
<name>Q9RVC2_DEIRA</name>
<dbReference type="Proteomes" id="UP000002524">
    <property type="component" value="Chromosome 1"/>
</dbReference>
<evidence type="ECO:0000256" key="1">
    <source>
        <dbReference type="SAM" id="SignalP"/>
    </source>
</evidence>
<feature type="chain" id="PRO_5004333185" evidence="1">
    <location>
        <begin position="21"/>
        <end position="180"/>
    </location>
</feature>
<dbReference type="KEGG" id="dra:DR_1107"/>
<dbReference type="GeneID" id="69517353"/>
<dbReference type="EnsemblBacteria" id="AAF10681">
    <property type="protein sequence ID" value="AAF10681"/>
    <property type="gene ID" value="DR_1107"/>
</dbReference>
<dbReference type="EMBL" id="AE000513">
    <property type="protein sequence ID" value="AAF10681.1"/>
    <property type="molecule type" value="Genomic_DNA"/>
</dbReference>
<dbReference type="STRING" id="243230.DR_1107"/>
<dbReference type="AlphaFoldDB" id="Q9RVC2"/>
<reference evidence="2 3" key="1">
    <citation type="journal article" date="1999" name="Science">
        <title>Genome sequence of the radioresistant bacterium Deinococcus radiodurans R1.</title>
        <authorList>
            <person name="White O."/>
            <person name="Eisen J.A."/>
            <person name="Heidelberg J.F."/>
            <person name="Hickey E.K."/>
            <person name="Peterson J.D."/>
            <person name="Dodson R.J."/>
            <person name="Haft D.H."/>
            <person name="Gwinn M.L."/>
            <person name="Nelson W.C."/>
            <person name="Richardson D.L."/>
            <person name="Moffat K.S."/>
            <person name="Qin H."/>
            <person name="Jiang L."/>
            <person name="Pamphile W."/>
            <person name="Crosby M."/>
            <person name="Shen M."/>
            <person name="Vamathevan J.J."/>
            <person name="Lam P."/>
            <person name="McDonald L."/>
            <person name="Utterback T."/>
            <person name="Zalewski C."/>
            <person name="Makarova K.S."/>
            <person name="Aravind L."/>
            <person name="Daly M.J."/>
            <person name="Minton K.W."/>
            <person name="Fleischmann R.D."/>
            <person name="Ketchum K.A."/>
            <person name="Nelson K.E."/>
            <person name="Salzberg S."/>
            <person name="Smith H.O."/>
            <person name="Venter J.C."/>
            <person name="Fraser C.M."/>
        </authorList>
    </citation>
    <scope>NUCLEOTIDE SEQUENCE [LARGE SCALE GENOMIC DNA]</scope>
    <source>
        <strain evidence="3">ATCC 13939 / DSM 20539 / JCM 16871 / LMG 4051 / NBRC 15346 / NCIMB 9279 / R1 / VKM B-1422</strain>
    </source>
</reference>
<keyword evidence="1" id="KW-0732">Signal</keyword>
<organism evidence="2 3">
    <name type="scientific">Deinococcus radiodurans (strain ATCC 13939 / DSM 20539 / JCM 16871 / CCUG 27074 / LMG 4051 / NBRC 15346 / NCIMB 9279 / VKM B-1422 / R1)</name>
    <dbReference type="NCBI Taxonomy" id="243230"/>
    <lineage>
        <taxon>Bacteria</taxon>
        <taxon>Thermotogati</taxon>
        <taxon>Deinococcota</taxon>
        <taxon>Deinococci</taxon>
        <taxon>Deinococcales</taxon>
        <taxon>Deinococcaceae</taxon>
        <taxon>Deinococcus</taxon>
    </lineage>
</organism>
<dbReference type="InParanoid" id="Q9RVC2"/>
<proteinExistence type="predicted"/>
<protein>
    <submittedName>
        <fullName evidence="2">Uncharacterized protein</fullName>
    </submittedName>
</protein>
<feature type="signal peptide" evidence="1">
    <location>
        <begin position="1"/>
        <end position="20"/>
    </location>
</feature>
<dbReference type="PaxDb" id="243230-DR_1107"/>
<gene>
    <name evidence="2" type="ordered locus">DR_1107</name>
</gene>
<dbReference type="HOGENOM" id="CLU_1493888_0_0_0"/>
<sequence length="180" mass="19983">MRRWSALVLLFICFASAGGAGQPLSEGQLLDRYHQQIVAYARANKASLPALTDCLKPSGKLPQKPAGLKLLACGIAKEGGHLFVDLEAPSLGFFTTPEPFLLGDTPKQRVVTELTVHLEQFKMRRMLGQPQIQICNALGAGNKSCRVEYTQHDIKQLFFESKEGVRLMYDGQTIKDWPRP</sequence>
<accession>Q9RVC2</accession>
<evidence type="ECO:0000313" key="3">
    <source>
        <dbReference type="Proteomes" id="UP000002524"/>
    </source>
</evidence>
<keyword evidence="3" id="KW-1185">Reference proteome</keyword>
<dbReference type="RefSeq" id="WP_010887750.1">
    <property type="nucleotide sequence ID" value="NC_001263.1"/>
</dbReference>